<keyword evidence="4 6" id="KW-1133">Transmembrane helix</keyword>
<evidence type="ECO:0000313" key="9">
    <source>
        <dbReference type="Proteomes" id="UP001156882"/>
    </source>
</evidence>
<dbReference type="Gene3D" id="1.20.1250.20">
    <property type="entry name" value="MFS general substrate transporter like domains"/>
    <property type="match status" value="2"/>
</dbReference>
<evidence type="ECO:0000259" key="7">
    <source>
        <dbReference type="PROSITE" id="PS50850"/>
    </source>
</evidence>
<reference evidence="9" key="1">
    <citation type="journal article" date="2019" name="Int. J. Syst. Evol. Microbiol.">
        <title>The Global Catalogue of Microorganisms (GCM) 10K type strain sequencing project: providing services to taxonomists for standard genome sequencing and annotation.</title>
        <authorList>
            <consortium name="The Broad Institute Genomics Platform"/>
            <consortium name="The Broad Institute Genome Sequencing Center for Infectious Disease"/>
            <person name="Wu L."/>
            <person name="Ma J."/>
        </authorList>
    </citation>
    <scope>NUCLEOTIDE SEQUENCE [LARGE SCALE GENOMIC DNA]</scope>
    <source>
        <strain evidence="9">NBRC 101365</strain>
    </source>
</reference>
<feature type="transmembrane region" description="Helical" evidence="6">
    <location>
        <begin position="326"/>
        <end position="350"/>
    </location>
</feature>
<dbReference type="PANTHER" id="PTHR42718">
    <property type="entry name" value="MAJOR FACILITATOR SUPERFAMILY MULTIDRUG TRANSPORTER MFSC"/>
    <property type="match status" value="1"/>
</dbReference>
<feature type="transmembrane region" description="Helical" evidence="6">
    <location>
        <begin position="72"/>
        <end position="94"/>
    </location>
</feature>
<dbReference type="Proteomes" id="UP001156882">
    <property type="component" value="Unassembled WGS sequence"/>
</dbReference>
<dbReference type="PANTHER" id="PTHR42718:SF9">
    <property type="entry name" value="MAJOR FACILITATOR SUPERFAMILY MULTIDRUG TRANSPORTER MFSC"/>
    <property type="match status" value="1"/>
</dbReference>
<feature type="transmembrane region" description="Helical" evidence="6">
    <location>
        <begin position="221"/>
        <end position="241"/>
    </location>
</feature>
<dbReference type="InterPro" id="IPR036259">
    <property type="entry name" value="MFS_trans_sf"/>
</dbReference>
<evidence type="ECO:0000256" key="1">
    <source>
        <dbReference type="ARBA" id="ARBA00004141"/>
    </source>
</evidence>
<dbReference type="InterPro" id="IPR020846">
    <property type="entry name" value="MFS_dom"/>
</dbReference>
<feature type="transmembrane region" description="Helical" evidence="6">
    <location>
        <begin position="253"/>
        <end position="271"/>
    </location>
</feature>
<feature type="transmembrane region" description="Helical" evidence="6">
    <location>
        <begin position="101"/>
        <end position="118"/>
    </location>
</feature>
<dbReference type="SUPFAM" id="SSF103473">
    <property type="entry name" value="MFS general substrate transporter"/>
    <property type="match status" value="1"/>
</dbReference>
<feature type="transmembrane region" description="Helical" evidence="6">
    <location>
        <begin position="357"/>
        <end position="377"/>
    </location>
</feature>
<name>A0ABQ6CGQ0_9HYPH</name>
<evidence type="ECO:0000256" key="3">
    <source>
        <dbReference type="ARBA" id="ARBA00022692"/>
    </source>
</evidence>
<evidence type="ECO:0000256" key="6">
    <source>
        <dbReference type="SAM" id="Phobius"/>
    </source>
</evidence>
<keyword evidence="2" id="KW-0813">Transport</keyword>
<dbReference type="PROSITE" id="PS50850">
    <property type="entry name" value="MFS"/>
    <property type="match status" value="1"/>
</dbReference>
<comment type="subcellular location">
    <subcellularLocation>
        <location evidence="1">Membrane</location>
        <topology evidence="1">Multi-pass membrane protein</topology>
    </subcellularLocation>
</comment>
<dbReference type="EMBL" id="BSPC01000022">
    <property type="protein sequence ID" value="GLS19325.1"/>
    <property type="molecule type" value="Genomic_DNA"/>
</dbReference>
<proteinExistence type="predicted"/>
<keyword evidence="9" id="KW-1185">Reference proteome</keyword>
<evidence type="ECO:0000256" key="2">
    <source>
        <dbReference type="ARBA" id="ARBA00022448"/>
    </source>
</evidence>
<feature type="transmembrane region" description="Helical" evidence="6">
    <location>
        <begin position="189"/>
        <end position="209"/>
    </location>
</feature>
<accession>A0ABQ6CGQ0</accession>
<dbReference type="RefSeq" id="WP_284312228.1">
    <property type="nucleotide sequence ID" value="NZ_BSPC01000022.1"/>
</dbReference>
<comment type="caution">
    <text evidence="8">The sequence shown here is derived from an EMBL/GenBank/DDBJ whole genome shotgun (WGS) entry which is preliminary data.</text>
</comment>
<feature type="transmembrane region" description="Helical" evidence="6">
    <location>
        <begin position="30"/>
        <end position="52"/>
    </location>
</feature>
<feature type="transmembrane region" description="Helical" evidence="6">
    <location>
        <begin position="501"/>
        <end position="527"/>
    </location>
</feature>
<organism evidence="8 9">
    <name type="scientific">Labrys miyagiensis</name>
    <dbReference type="NCBI Taxonomy" id="346912"/>
    <lineage>
        <taxon>Bacteria</taxon>
        <taxon>Pseudomonadati</taxon>
        <taxon>Pseudomonadota</taxon>
        <taxon>Alphaproteobacteria</taxon>
        <taxon>Hyphomicrobiales</taxon>
        <taxon>Xanthobacteraceae</taxon>
        <taxon>Labrys</taxon>
    </lineage>
</organism>
<evidence type="ECO:0000256" key="5">
    <source>
        <dbReference type="ARBA" id="ARBA00023136"/>
    </source>
</evidence>
<protein>
    <submittedName>
        <fullName evidence="8">MFS transporter</fullName>
    </submittedName>
</protein>
<evidence type="ECO:0000313" key="8">
    <source>
        <dbReference type="EMBL" id="GLS19325.1"/>
    </source>
</evidence>
<dbReference type="InterPro" id="IPR011701">
    <property type="entry name" value="MFS"/>
</dbReference>
<keyword evidence="3 6" id="KW-0812">Transmembrane</keyword>
<feature type="transmembrane region" description="Helical" evidence="6">
    <location>
        <begin position="124"/>
        <end position="148"/>
    </location>
</feature>
<evidence type="ECO:0000256" key="4">
    <source>
        <dbReference type="ARBA" id="ARBA00022989"/>
    </source>
</evidence>
<feature type="transmembrane region" description="Helical" evidence="6">
    <location>
        <begin position="155"/>
        <end position="177"/>
    </location>
</feature>
<keyword evidence="5 6" id="KW-0472">Membrane</keyword>
<feature type="transmembrane region" description="Helical" evidence="6">
    <location>
        <begin position="292"/>
        <end position="314"/>
    </location>
</feature>
<gene>
    <name evidence="8" type="ORF">GCM10007874_23420</name>
</gene>
<dbReference type="Pfam" id="PF07690">
    <property type="entry name" value="MFS_1"/>
    <property type="match status" value="1"/>
</dbReference>
<sequence>MRLHFAPITAAGVALHPISRFHPRLNIDTLRPYIGILGVLLGAIMSTLGSRVTSFGLADLRGGLHLSFDEGAWMTTSFGLGQMLVGVSCPYLGVIFGVRRVLLLGIILLFVASLLAPFSPNLNAFLAMQFMAGVGSGTFIPLTISFIVRSLPARLVVYGIAVYAMNSELSQNVAASLEGWYSDNFSWRWITWQYCGMLPLMFACVWYGIPRENIKTDLLRHLDWPGLAYAGLGFCLLYAGLDQGNRLDWTSNGLVNGLLISGGLVTTAFVIRELWVTRQPFLNLRILMRHHLVLILLLLAGFRFIILSTAYIIPTYLQSVQNFRELQVGAVLLWIALPQLAIMLPLGYILQRVDGRWVLAIGSALVGIACLMASQLTSDWATDNFLASQVLQALGQSFALTALIVLAVQAINPTDALTIGALLQLSRLFGGEIGTAFMQTFVRIREQVHSNLIGLHVDSLAGLTADRLATYRNAVGAHTSDLAVASARATSLLASAVSKQAAVLSFIDGFLAAAAGAFLCLLLTSVLPGPEKSPAAT</sequence>
<feature type="transmembrane region" description="Helical" evidence="6">
    <location>
        <begin position="389"/>
        <end position="408"/>
    </location>
</feature>
<feature type="domain" description="Major facilitator superfamily (MFS) profile" evidence="7">
    <location>
        <begin position="35"/>
        <end position="537"/>
    </location>
</feature>